<keyword evidence="1 2" id="KW-0694">RNA-binding</keyword>
<dbReference type="SMART" id="SM01103">
    <property type="entry name" value="CRS1_YhbY"/>
    <property type="match status" value="1"/>
</dbReference>
<dbReference type="InterPro" id="IPR035920">
    <property type="entry name" value="YhbY-like_sf"/>
</dbReference>
<dbReference type="Gene3D" id="3.30.110.60">
    <property type="entry name" value="YhbY-like"/>
    <property type="match status" value="1"/>
</dbReference>
<evidence type="ECO:0000313" key="4">
    <source>
        <dbReference type="EMBL" id="KTD19733.1"/>
    </source>
</evidence>
<feature type="domain" description="CRM" evidence="3">
    <location>
        <begin position="1"/>
        <end position="90"/>
    </location>
</feature>
<dbReference type="SUPFAM" id="SSF75471">
    <property type="entry name" value="YhbY-like"/>
    <property type="match status" value="1"/>
</dbReference>
<evidence type="ECO:0000256" key="1">
    <source>
        <dbReference type="ARBA" id="ARBA00022884"/>
    </source>
</evidence>
<dbReference type="EMBL" id="LNYK01000033">
    <property type="protein sequence ID" value="KTD19733.1"/>
    <property type="molecule type" value="Genomic_DNA"/>
</dbReference>
<dbReference type="Proteomes" id="UP000054997">
    <property type="component" value="Unassembled WGS sequence"/>
</dbReference>
<proteinExistence type="predicted"/>
<organism evidence="4 5">
    <name type="scientific">Legionella londiniensis</name>
    <dbReference type="NCBI Taxonomy" id="45068"/>
    <lineage>
        <taxon>Bacteria</taxon>
        <taxon>Pseudomonadati</taxon>
        <taxon>Pseudomonadota</taxon>
        <taxon>Gammaproteobacteria</taxon>
        <taxon>Legionellales</taxon>
        <taxon>Legionellaceae</taxon>
        <taxon>Legionella</taxon>
    </lineage>
</organism>
<dbReference type="RefSeq" id="WP_058530076.1">
    <property type="nucleotide sequence ID" value="NZ_CAAAHZ010000001.1"/>
</dbReference>
<dbReference type="PANTHER" id="PTHR40065:SF3">
    <property type="entry name" value="RNA-BINDING PROTEIN YHBY"/>
    <property type="match status" value="1"/>
</dbReference>
<evidence type="ECO:0000256" key="2">
    <source>
        <dbReference type="PROSITE-ProRule" id="PRU00626"/>
    </source>
</evidence>
<dbReference type="Pfam" id="PF01985">
    <property type="entry name" value="CRS1_YhbY"/>
    <property type="match status" value="1"/>
</dbReference>
<dbReference type="PATRIC" id="fig|45068.5.peg.2069"/>
<comment type="caution">
    <text evidence="4">The sequence shown here is derived from an EMBL/GenBank/DDBJ whole genome shotgun (WGS) entry which is preliminary data.</text>
</comment>
<dbReference type="AlphaFoldDB" id="A0A0W0VHY2"/>
<protein>
    <submittedName>
        <fullName evidence="4">Putative RNA-binding protein</fullName>
    </submittedName>
</protein>
<reference evidence="4 5" key="1">
    <citation type="submission" date="2015-11" db="EMBL/GenBank/DDBJ databases">
        <title>Genomic analysis of 38 Legionella species identifies large and diverse effector repertoires.</title>
        <authorList>
            <person name="Burstein D."/>
            <person name="Amaro F."/>
            <person name="Zusman T."/>
            <person name="Lifshitz Z."/>
            <person name="Cohen O."/>
            <person name="Gilbert J.A."/>
            <person name="Pupko T."/>
            <person name="Shuman H.A."/>
            <person name="Segal G."/>
        </authorList>
    </citation>
    <scope>NUCLEOTIDE SEQUENCE [LARGE SCALE GENOMIC DNA]</scope>
    <source>
        <strain evidence="4 5">ATCC 49505</strain>
    </source>
</reference>
<dbReference type="OrthoDB" id="9797519at2"/>
<dbReference type="PROSITE" id="PS51295">
    <property type="entry name" value="CRM"/>
    <property type="match status" value="1"/>
</dbReference>
<evidence type="ECO:0000313" key="5">
    <source>
        <dbReference type="Proteomes" id="UP000054997"/>
    </source>
</evidence>
<dbReference type="InterPro" id="IPR001890">
    <property type="entry name" value="RNA-binding_CRM"/>
</dbReference>
<dbReference type="GO" id="GO:0003723">
    <property type="term" value="F:RNA binding"/>
    <property type="evidence" value="ECO:0007669"/>
    <property type="project" value="UniProtKB-UniRule"/>
</dbReference>
<name>A0A0W0VHY2_9GAMM</name>
<sequence length="90" mass="9933">MQPSFKQTLKAKAHHLKPVVILGTKGLTPAVIEETHNALLAHELIKVKISGIEKEERIATALDLADKLKAELVQMIGGIAVLYRKNENQQ</sequence>
<accession>A0A0W0VHY2</accession>
<evidence type="ECO:0000259" key="3">
    <source>
        <dbReference type="PROSITE" id="PS51295"/>
    </source>
</evidence>
<keyword evidence="5" id="KW-1185">Reference proteome</keyword>
<gene>
    <name evidence="4" type="primary">yhbY</name>
    <name evidence="4" type="ORF">Llon_1905</name>
</gene>
<dbReference type="PANTHER" id="PTHR40065">
    <property type="entry name" value="RNA-BINDING PROTEIN YHBY"/>
    <property type="match status" value="1"/>
</dbReference>
<dbReference type="InterPro" id="IPR051925">
    <property type="entry name" value="RNA-binding_domain"/>
</dbReference>
<dbReference type="STRING" id="45068.Llon_1905"/>